<keyword evidence="2" id="KW-1185">Reference proteome</keyword>
<name>A0ABT5PPZ0_9PSED</name>
<dbReference type="EMBL" id="JAMDGS010000010">
    <property type="protein sequence ID" value="MDD1125997.1"/>
    <property type="molecule type" value="Genomic_DNA"/>
</dbReference>
<evidence type="ECO:0008006" key="3">
    <source>
        <dbReference type="Google" id="ProtNLM"/>
    </source>
</evidence>
<reference evidence="1" key="1">
    <citation type="submission" date="2022-05" db="EMBL/GenBank/DDBJ databases">
        <title>Novel Pseudomonas spp. Isolated from a Rainbow Trout Aquaculture Facility.</title>
        <authorList>
            <person name="Testerman T."/>
            <person name="Graf J."/>
        </authorList>
    </citation>
    <scope>NUCLEOTIDE SEQUENCE</scope>
    <source>
        <strain evidence="1">ID386</strain>
    </source>
</reference>
<evidence type="ECO:0000313" key="1">
    <source>
        <dbReference type="EMBL" id="MDD1125997.1"/>
    </source>
</evidence>
<proteinExistence type="predicted"/>
<dbReference type="Gene3D" id="3.40.390.10">
    <property type="entry name" value="Collagenase (Catalytic Domain)"/>
    <property type="match status" value="1"/>
</dbReference>
<organism evidence="1 2">
    <name type="scientific">Pseudomonas aphyarum</name>
    <dbReference type="NCBI Taxonomy" id="2942629"/>
    <lineage>
        <taxon>Bacteria</taxon>
        <taxon>Pseudomonadati</taxon>
        <taxon>Pseudomonadota</taxon>
        <taxon>Gammaproteobacteria</taxon>
        <taxon>Pseudomonadales</taxon>
        <taxon>Pseudomonadaceae</taxon>
        <taxon>Pseudomonas</taxon>
    </lineage>
</organism>
<accession>A0ABT5PPZ0</accession>
<protein>
    <recommendedName>
        <fullName evidence="3">Dermonecrotic toxin</fullName>
    </recommendedName>
</protein>
<evidence type="ECO:0000313" key="2">
    <source>
        <dbReference type="Proteomes" id="UP001150531"/>
    </source>
</evidence>
<sequence length="1289" mass="142190">MQFAQSGSLLDMENPGKQYWYFSEQQKLDKTERLTIASALAHLIGNGSDSEPVNLNFVTSARLADTTFDNATEFARIALLKMLETEDFLFLADVHSLSANAAVCVDEHARLIVQDSGTWRELTADNAITAELRHEMGILADCAEQTGGCIFSADIMGVEQWLRFHDYTLPTTIAETQQLIAWLEFELPASPVSGDYHELLMAPTDSAFHLSATQRQTIKQIAKNTTRGRFSLLQHIVTPDFKSVPASMRREHAALHLDHFLQTPEAGALAIDLHDRLGWHLDADNHEVASRQIKCMVATALILDLGIEVERHAKVIAGFKLYEPGNASRTAPQVVEAFEWHLTRELQLDPLYAPLAAHLLLASAAPQLLVQQTPAELTIGKPGWVIVSQAVALIELTAPGASRLMTYDRVMAFSELAPVSRTQRTLNELTTITPVIQWAMLNGVLPDVTGNDDDANAYAIAASRFSEYMYALNDVETGIAVVPPDRRALALQELKRVMPDGDYLEQRVFKANFSTALGERNALEWLALFLPSSEGNLALTSKMERLRVSILDLYMSGDLVINGKLTDRFVTVGKFNPPPGSFSRLNELKPIDSIFDKAFEHYYSILKKTLSSILKMAVANLPERDRTMIANGLITLYTVREAVNPLNPFQETPRQRNAAKGRYGIIFGCQHGGAFRCYELFSLRGLCRERPELADVLRSSGVVYEEPSLSYEGADTDFLDKKPEQQWPLDFEAYLKGIEPRQGMTSSVVVEKLWNFALASDHVQTVPLFFSRAFDALAEGVLENHPVATREELYASLYAPTELQQIRTENDQVNEGVINVIVPFKKCIEDIRSGDASRVSEGIGGCILDGLALLGLVVGFAFKVAGIVTKTTSATAKALSLAKAGAHFSVSLLNPLDGLPALALQGGRLARKGVLLLSKHGLNAVETATGQLRRLTGSAQSYDLLKAAQKSDLFQGTWKAADDLGDPVNLLALQRNSDWYALNLRVGGAWGPKLSNLKVSPLAPLRRLFGRAKPFSYTQGYVKKALPVAKAKLDNATSMLLDADNAHMRAVLKHVFGNDSDEVLRHVERNLKQMRADLDSVTLSNMSFRKGTDAYAALRPPEYKRWKASVLDGSHLKNPPERFLAIYPEAMDDYYRMAKYDDGRIGDVLVHEMAHGAPDTLDLYYGTVKGGHTAPAEFDVAGLLQLGSARETRSVSPNNLANLQHASAYGEGLKLYDAISQTLPDLVQRHPALYNADSYALAVSLLDQARNHPEAFLLNLDKIRRGVKNTSDRGFIKGSLRINLSRASI</sequence>
<dbReference type="InterPro" id="IPR024079">
    <property type="entry name" value="MetalloPept_cat_dom_sf"/>
</dbReference>
<dbReference type="Proteomes" id="UP001150531">
    <property type="component" value="Unassembled WGS sequence"/>
</dbReference>
<dbReference type="RefSeq" id="WP_273899430.1">
    <property type="nucleotide sequence ID" value="NZ_JAMDGS010000010.1"/>
</dbReference>
<comment type="caution">
    <text evidence="1">The sequence shown here is derived from an EMBL/GenBank/DDBJ whole genome shotgun (WGS) entry which is preliminary data.</text>
</comment>
<gene>
    <name evidence="1" type="ORF">M5G18_15500</name>
</gene>